<dbReference type="RefSeq" id="WP_045046141.1">
    <property type="nucleotide sequence ID" value="NZ_CP114058.1"/>
</dbReference>
<evidence type="ECO:0000313" key="6">
    <source>
        <dbReference type="Proteomes" id="UP001164712"/>
    </source>
</evidence>
<feature type="domain" description="Solute-binding protein family 3/N-terminal" evidence="4">
    <location>
        <begin position="48"/>
        <end position="283"/>
    </location>
</feature>
<sequence length="298" mass="31607">MMLKQFRRAALLSTALLSLNAFAAESVSIPVLKADPALHAKLPADIQKSGVITSVNNGSFPPYEIVTGTHGIDGASADLTKALGQLLDVKVEHASVSGLSGILTGISSGRYQMGFGPIGDYPERQAKNDFIDYVKEYVAFAVPNGNPKNIQSLTDTCGLRIAVMAAGSAEKVIKQQSEECVKAGKPAITVQSFTDQPTSILAVRSKRSDAFFSSQAPLSYFIEQSNGQLTLAGAGKSNGFNDIFQGAVVPKDSQIGKVLLEALQELFDNGTYALIMKKWNLEGNMLPAPGVNLGKPTK</sequence>
<protein>
    <submittedName>
        <fullName evidence="5">ABC transporter substrate-binding protein</fullName>
    </submittedName>
</protein>
<evidence type="ECO:0000256" key="2">
    <source>
        <dbReference type="ARBA" id="ARBA00022729"/>
    </source>
</evidence>
<name>A0ABY7HWB1_9GAMM</name>
<organism evidence="5 6">
    <name type="scientific">Rouxiella chamberiensis</name>
    <dbReference type="NCBI Taxonomy" id="1513468"/>
    <lineage>
        <taxon>Bacteria</taxon>
        <taxon>Pseudomonadati</taxon>
        <taxon>Pseudomonadota</taxon>
        <taxon>Gammaproteobacteria</taxon>
        <taxon>Enterobacterales</taxon>
        <taxon>Yersiniaceae</taxon>
        <taxon>Rouxiella</taxon>
    </lineage>
</organism>
<dbReference type="InterPro" id="IPR001638">
    <property type="entry name" value="Solute-binding_3/MltF_N"/>
</dbReference>
<reference evidence="5" key="1">
    <citation type="submission" date="2022-12" db="EMBL/GenBank/DDBJ databases">
        <title>Complete genome sequence of an Australian strain of Rouxiella badensis DAR84756 and resolution of the R. badensis DSM100043 and R. chamberiensis DSM28324 genomes.</title>
        <authorList>
            <person name="Paul S."/>
            <person name="Anderson P.J."/>
            <person name="Maynard G."/>
            <person name="Dyall-Smith M."/>
            <person name="Kudinha T."/>
        </authorList>
    </citation>
    <scope>NUCLEOTIDE SEQUENCE</scope>
    <source>
        <strain evidence="5">DSM 28324</strain>
    </source>
</reference>
<dbReference type="PANTHER" id="PTHR35936">
    <property type="entry name" value="MEMBRANE-BOUND LYTIC MUREIN TRANSGLYCOSYLASE F"/>
    <property type="match status" value="1"/>
</dbReference>
<keyword evidence="6" id="KW-1185">Reference proteome</keyword>
<dbReference type="Gene3D" id="3.40.190.10">
    <property type="entry name" value="Periplasmic binding protein-like II"/>
    <property type="match status" value="2"/>
</dbReference>
<dbReference type="Pfam" id="PF00497">
    <property type="entry name" value="SBP_bac_3"/>
    <property type="match status" value="1"/>
</dbReference>
<proteinExistence type="inferred from homology"/>
<evidence type="ECO:0000256" key="1">
    <source>
        <dbReference type="ARBA" id="ARBA00010333"/>
    </source>
</evidence>
<dbReference type="Proteomes" id="UP001164712">
    <property type="component" value="Chromosome"/>
</dbReference>
<gene>
    <name evidence="5" type="ORF">O1V66_12485</name>
</gene>
<feature type="signal peptide" evidence="3">
    <location>
        <begin position="1"/>
        <end position="23"/>
    </location>
</feature>
<accession>A0ABY7HWB1</accession>
<feature type="chain" id="PRO_5046565779" evidence="3">
    <location>
        <begin position="24"/>
        <end position="298"/>
    </location>
</feature>
<dbReference type="SMART" id="SM00062">
    <property type="entry name" value="PBPb"/>
    <property type="match status" value="1"/>
</dbReference>
<evidence type="ECO:0000259" key="4">
    <source>
        <dbReference type="SMART" id="SM00062"/>
    </source>
</evidence>
<comment type="similarity">
    <text evidence="1">Belongs to the bacterial solute-binding protein 3 family.</text>
</comment>
<dbReference type="EMBL" id="CP114058">
    <property type="protein sequence ID" value="WAT03086.1"/>
    <property type="molecule type" value="Genomic_DNA"/>
</dbReference>
<dbReference type="CDD" id="cd01004">
    <property type="entry name" value="PBP2_MidA_like"/>
    <property type="match status" value="1"/>
</dbReference>
<dbReference type="PANTHER" id="PTHR35936:SF17">
    <property type="entry name" value="ARGININE-BINDING EXTRACELLULAR PROTEIN ARTP"/>
    <property type="match status" value="1"/>
</dbReference>
<keyword evidence="2 3" id="KW-0732">Signal</keyword>
<evidence type="ECO:0000313" key="5">
    <source>
        <dbReference type="EMBL" id="WAT03086.1"/>
    </source>
</evidence>
<evidence type="ECO:0000256" key="3">
    <source>
        <dbReference type="SAM" id="SignalP"/>
    </source>
</evidence>
<dbReference type="SUPFAM" id="SSF53850">
    <property type="entry name" value="Periplasmic binding protein-like II"/>
    <property type="match status" value="1"/>
</dbReference>